<accession>A0AAV2ENZ3</accession>
<name>A0AAV2ENZ3_9ROSI</name>
<keyword evidence="2" id="KW-1185">Reference proteome</keyword>
<gene>
    <name evidence="1" type="ORF">LTRI10_LOCUS28593</name>
</gene>
<evidence type="ECO:0000313" key="2">
    <source>
        <dbReference type="Proteomes" id="UP001497516"/>
    </source>
</evidence>
<protein>
    <recommendedName>
        <fullName evidence="3">NADH dehydrogenase subunit 2</fullName>
    </recommendedName>
</protein>
<reference evidence="1 2" key="1">
    <citation type="submission" date="2024-04" db="EMBL/GenBank/DDBJ databases">
        <authorList>
            <person name="Fracassetti M."/>
        </authorList>
    </citation>
    <scope>NUCLEOTIDE SEQUENCE [LARGE SCALE GENOMIC DNA]</scope>
</reference>
<organism evidence="1 2">
    <name type="scientific">Linum trigynum</name>
    <dbReference type="NCBI Taxonomy" id="586398"/>
    <lineage>
        <taxon>Eukaryota</taxon>
        <taxon>Viridiplantae</taxon>
        <taxon>Streptophyta</taxon>
        <taxon>Embryophyta</taxon>
        <taxon>Tracheophyta</taxon>
        <taxon>Spermatophyta</taxon>
        <taxon>Magnoliopsida</taxon>
        <taxon>eudicotyledons</taxon>
        <taxon>Gunneridae</taxon>
        <taxon>Pentapetalae</taxon>
        <taxon>rosids</taxon>
        <taxon>fabids</taxon>
        <taxon>Malpighiales</taxon>
        <taxon>Linaceae</taxon>
        <taxon>Linum</taxon>
    </lineage>
</organism>
<dbReference type="Proteomes" id="UP001497516">
    <property type="component" value="Chromosome 5"/>
</dbReference>
<dbReference type="EMBL" id="OZ034818">
    <property type="protein sequence ID" value="CAL1387619.1"/>
    <property type="molecule type" value="Genomic_DNA"/>
</dbReference>
<evidence type="ECO:0008006" key="3">
    <source>
        <dbReference type="Google" id="ProtNLM"/>
    </source>
</evidence>
<dbReference type="AlphaFoldDB" id="A0AAV2ENZ3"/>
<evidence type="ECO:0000313" key="1">
    <source>
        <dbReference type="EMBL" id="CAL1387619.1"/>
    </source>
</evidence>
<sequence length="77" mass="8817">MMTLMALMNPTMMMNLLKNLLKTLMMNLKSQNPDPKLKYIGLAVMTRTTMTLMTPTLALRLYQPYLLISGMPMDMSN</sequence>
<proteinExistence type="predicted"/>